<feature type="domain" description="O-antigen ligase-related" evidence="6">
    <location>
        <begin position="194"/>
        <end position="337"/>
    </location>
</feature>
<keyword evidence="2 5" id="KW-0812">Transmembrane</keyword>
<name>A0AAW4AMP1_VIBAN</name>
<evidence type="ECO:0000313" key="7">
    <source>
        <dbReference type="EMBL" id="MBF4273612.1"/>
    </source>
</evidence>
<keyword evidence="4 5" id="KW-0472">Membrane</keyword>
<evidence type="ECO:0000256" key="4">
    <source>
        <dbReference type="ARBA" id="ARBA00023136"/>
    </source>
</evidence>
<evidence type="ECO:0000256" key="3">
    <source>
        <dbReference type="ARBA" id="ARBA00022989"/>
    </source>
</evidence>
<dbReference type="InterPro" id="IPR007016">
    <property type="entry name" value="O-antigen_ligase-rel_domated"/>
</dbReference>
<sequence>MQISYKNFISGLLFVFLLNSAGVFSPSLAVRDSDFVSEIEISSNMVNRLIMLSSFMISIVFLFKNNKDFFKIIIIKAWPLWILVLYSIISCLWSEIPLTSFTRLLQQIFLITFILMVIRYLYFNDIFNVLKFFAIAIVIIGVLSIPFSFAWQDIGFRAIHGHKNTAGYIYALSLLIVMYDIFINKNKNKLNLYLLFTVFVLLIISKSKTSLALVISSSIFIYMLINYQWLKAKNVILSIFFTSGFVFLALLLVDTSILSDYGLDFTGRAIIWDFVIFEMNDYKWLGFGYRSFWGVGDAGLSVLYGGDFDFFITKLNQSHNTYLDIWIMLGYIGVPIFIAFVIHSIFEITRSNYLFIAILFFLIIHSFMETDFFRSNNLLWVLYVLIYLSSICHRKIINE</sequence>
<dbReference type="KEGG" id="vau:VANGNB10_cI0801"/>
<keyword evidence="3 5" id="KW-1133">Transmembrane helix</keyword>
<comment type="caution">
    <text evidence="7">The sequence shown here is derived from an EMBL/GenBank/DDBJ whole genome shotgun (WGS) entry which is preliminary data.</text>
</comment>
<accession>A0AAW4AMP1</accession>
<dbReference type="GO" id="GO:0016874">
    <property type="term" value="F:ligase activity"/>
    <property type="evidence" value="ECO:0007669"/>
    <property type="project" value="UniProtKB-KW"/>
</dbReference>
<evidence type="ECO:0000256" key="2">
    <source>
        <dbReference type="ARBA" id="ARBA00022692"/>
    </source>
</evidence>
<evidence type="ECO:0000256" key="1">
    <source>
        <dbReference type="ARBA" id="ARBA00004141"/>
    </source>
</evidence>
<dbReference type="Proteomes" id="UP000722957">
    <property type="component" value="Unassembled WGS sequence"/>
</dbReference>
<feature type="transmembrane region" description="Helical" evidence="5">
    <location>
        <begin position="45"/>
        <end position="63"/>
    </location>
</feature>
<organism evidence="7 8">
    <name type="scientific">Vibrio anguillarum</name>
    <name type="common">Listonella anguillarum</name>
    <dbReference type="NCBI Taxonomy" id="55601"/>
    <lineage>
        <taxon>Bacteria</taxon>
        <taxon>Pseudomonadati</taxon>
        <taxon>Pseudomonadota</taxon>
        <taxon>Gammaproteobacteria</taxon>
        <taxon>Vibrionales</taxon>
        <taxon>Vibrionaceae</taxon>
        <taxon>Vibrio</taxon>
    </lineage>
</organism>
<feature type="transmembrane region" description="Helical" evidence="5">
    <location>
        <begin position="129"/>
        <end position="151"/>
    </location>
</feature>
<proteinExistence type="predicted"/>
<evidence type="ECO:0000259" key="6">
    <source>
        <dbReference type="Pfam" id="PF04932"/>
    </source>
</evidence>
<gene>
    <name evidence="7" type="ORF">EAY07_16580</name>
</gene>
<dbReference type="Pfam" id="PF04932">
    <property type="entry name" value="Wzy_C"/>
    <property type="match status" value="1"/>
</dbReference>
<dbReference type="AlphaFoldDB" id="A0AAW4AMP1"/>
<evidence type="ECO:0000313" key="8">
    <source>
        <dbReference type="Proteomes" id="UP000722957"/>
    </source>
</evidence>
<feature type="transmembrane region" description="Helical" evidence="5">
    <location>
        <begin position="190"/>
        <end position="205"/>
    </location>
</feature>
<feature type="transmembrane region" description="Helical" evidence="5">
    <location>
        <begin position="353"/>
        <end position="368"/>
    </location>
</feature>
<feature type="transmembrane region" description="Helical" evidence="5">
    <location>
        <begin position="75"/>
        <end position="98"/>
    </location>
</feature>
<feature type="transmembrane region" description="Helical" evidence="5">
    <location>
        <begin position="211"/>
        <end position="230"/>
    </location>
</feature>
<feature type="transmembrane region" description="Helical" evidence="5">
    <location>
        <begin position="325"/>
        <end position="346"/>
    </location>
</feature>
<feature type="transmembrane region" description="Helical" evidence="5">
    <location>
        <begin position="380"/>
        <end position="397"/>
    </location>
</feature>
<dbReference type="EMBL" id="RDOM01000055">
    <property type="protein sequence ID" value="MBF4273612.1"/>
    <property type="molecule type" value="Genomic_DNA"/>
</dbReference>
<keyword evidence="7" id="KW-0436">Ligase</keyword>
<dbReference type="RefSeq" id="WP_013857363.1">
    <property type="nucleotide sequence ID" value="NZ_CP020534.1"/>
</dbReference>
<feature type="transmembrane region" description="Helical" evidence="5">
    <location>
        <begin position="235"/>
        <end position="253"/>
    </location>
</feature>
<feature type="transmembrane region" description="Helical" evidence="5">
    <location>
        <begin position="166"/>
        <end position="183"/>
    </location>
</feature>
<evidence type="ECO:0000256" key="5">
    <source>
        <dbReference type="SAM" id="Phobius"/>
    </source>
</evidence>
<protein>
    <submittedName>
        <fullName evidence="7">O-antigen ligase family protein</fullName>
    </submittedName>
</protein>
<feature type="transmembrane region" description="Helical" evidence="5">
    <location>
        <begin position="104"/>
        <end position="122"/>
    </location>
</feature>
<comment type="subcellular location">
    <subcellularLocation>
        <location evidence="1">Membrane</location>
        <topology evidence="1">Multi-pass membrane protein</topology>
    </subcellularLocation>
</comment>
<dbReference type="GO" id="GO:0016020">
    <property type="term" value="C:membrane"/>
    <property type="evidence" value="ECO:0007669"/>
    <property type="project" value="UniProtKB-SubCell"/>
</dbReference>
<reference evidence="7 8" key="1">
    <citation type="journal article" date="2021" name="PeerJ">
        <title>Analysis of 44 Vibrio anguillarum genomes reveals high genetic diversity.</title>
        <authorList>
            <person name="Hansen M.J."/>
            <person name="Dalsgaard I."/>
        </authorList>
    </citation>
    <scope>NUCLEOTIDE SEQUENCE [LARGE SCALE GENOMIC DNA]</scope>
    <source>
        <strain evidence="7 8">17-16730-2A</strain>
    </source>
</reference>